<sequence>MKNVSILILLAVTLFSAEYLTNKSCNECHPDIYDEYQSSYHSKTYFNDELHRKVAQKVPVYDCGRCHMPAAKNLSDMEAGKTTPNPIHKEQKDAISCFYCHQIAYVKKSHKFNINTLARQAAGYKPTLYGSLDNPDDSDKHGMVKSPIYDKYACMGCHSHKRNAQGVLIFKAMDENQDSKGCIKCHMPYIEGPVEKMNKRSRTEHRSHFFAGIHDAEMRTKSVDITIRPEGNTIHVVIENKMEHPLIVQAARMKYLKLKVIRDGKVIWENFKTDPMEDKQATFVTEFADEHGKRVAIPYFAKKRGFVNNLGAKEKKEFVYKVPSLHKNDRIVAEMYVILAKPSCAAVLDLEDKTLTEPILMKKVETIVK</sequence>
<dbReference type="SUPFAM" id="SSF48695">
    <property type="entry name" value="Multiheme cytochromes"/>
    <property type="match status" value="1"/>
</dbReference>
<dbReference type="Gene3D" id="1.10.1130.10">
    <property type="entry name" value="Flavocytochrome C3, Chain A"/>
    <property type="match status" value="1"/>
</dbReference>
<dbReference type="Pfam" id="PF13435">
    <property type="entry name" value="Cytochrome_C554"/>
    <property type="match status" value="1"/>
</dbReference>
<dbReference type="InterPro" id="IPR036280">
    <property type="entry name" value="Multihaem_cyt_sf"/>
</dbReference>
<feature type="domain" description="Cytochrome c-552/4" evidence="1">
    <location>
        <begin position="25"/>
        <end position="101"/>
    </location>
</feature>
<organism evidence="2 3">
    <name type="scientific">Hydrogenimonas cancrithermarum</name>
    <dbReference type="NCBI Taxonomy" id="2993563"/>
    <lineage>
        <taxon>Bacteria</taxon>
        <taxon>Pseudomonadati</taxon>
        <taxon>Campylobacterota</taxon>
        <taxon>Epsilonproteobacteria</taxon>
        <taxon>Campylobacterales</taxon>
        <taxon>Hydrogenimonadaceae</taxon>
        <taxon>Hydrogenimonas</taxon>
    </lineage>
</organism>
<proteinExistence type="predicted"/>
<accession>A0ABM8FPG6</accession>
<name>A0ABM8FPG6_9BACT</name>
<dbReference type="EMBL" id="AP027370">
    <property type="protein sequence ID" value="BDY13644.1"/>
    <property type="molecule type" value="Genomic_DNA"/>
</dbReference>
<dbReference type="InterPro" id="IPR023155">
    <property type="entry name" value="Cyt_c-552/4"/>
</dbReference>
<evidence type="ECO:0000313" key="3">
    <source>
        <dbReference type="Proteomes" id="UP001321445"/>
    </source>
</evidence>
<protein>
    <recommendedName>
        <fullName evidence="1">Cytochrome c-552/4 domain-containing protein</fullName>
    </recommendedName>
</protein>
<evidence type="ECO:0000259" key="1">
    <source>
        <dbReference type="Pfam" id="PF13435"/>
    </source>
</evidence>
<evidence type="ECO:0000313" key="2">
    <source>
        <dbReference type="EMBL" id="BDY13644.1"/>
    </source>
</evidence>
<gene>
    <name evidence="2" type="ORF">HCR_19560</name>
</gene>
<keyword evidence="3" id="KW-1185">Reference proteome</keyword>
<reference evidence="2 3" key="1">
    <citation type="submission" date="2023-03" db="EMBL/GenBank/DDBJ databases">
        <title>Description of Hydrogenimonas sp. ISO32.</title>
        <authorList>
            <person name="Mino S."/>
            <person name="Fukazawa S."/>
            <person name="Sawabe T."/>
        </authorList>
    </citation>
    <scope>NUCLEOTIDE SEQUENCE [LARGE SCALE GENOMIC DNA]</scope>
    <source>
        <strain evidence="2 3">ISO32</strain>
    </source>
</reference>
<dbReference type="Proteomes" id="UP001321445">
    <property type="component" value="Chromosome"/>
</dbReference>
<dbReference type="RefSeq" id="WP_286336590.1">
    <property type="nucleotide sequence ID" value="NZ_AP027370.1"/>
</dbReference>